<gene>
    <name evidence="11" type="ORF">EUX98_g7437</name>
</gene>
<feature type="signal peptide" evidence="9">
    <location>
        <begin position="1"/>
        <end position="17"/>
    </location>
</feature>
<keyword evidence="2 7" id="KW-0645">Protease</keyword>
<dbReference type="GO" id="GO:0006508">
    <property type="term" value="P:proteolysis"/>
    <property type="evidence" value="ECO:0007669"/>
    <property type="project" value="UniProtKB-KW"/>
</dbReference>
<proteinExistence type="inferred from homology"/>
<evidence type="ECO:0000256" key="9">
    <source>
        <dbReference type="SAM" id="SignalP"/>
    </source>
</evidence>
<dbReference type="PROSITE" id="PS51767">
    <property type="entry name" value="PEPTIDASE_A1"/>
    <property type="match status" value="1"/>
</dbReference>
<dbReference type="Pfam" id="PF00026">
    <property type="entry name" value="Asp"/>
    <property type="match status" value="1"/>
</dbReference>
<organism evidence="11 12">
    <name type="scientific">Antrodiella citrinella</name>
    <dbReference type="NCBI Taxonomy" id="2447956"/>
    <lineage>
        <taxon>Eukaryota</taxon>
        <taxon>Fungi</taxon>
        <taxon>Dikarya</taxon>
        <taxon>Basidiomycota</taxon>
        <taxon>Agaricomycotina</taxon>
        <taxon>Agaricomycetes</taxon>
        <taxon>Polyporales</taxon>
        <taxon>Steccherinaceae</taxon>
        <taxon>Antrodiella</taxon>
    </lineage>
</organism>
<feature type="disulfide bond" evidence="6">
    <location>
        <begin position="143"/>
        <end position="147"/>
    </location>
</feature>
<feature type="region of interest" description="Disordered" evidence="8">
    <location>
        <begin position="72"/>
        <end position="103"/>
    </location>
</feature>
<dbReference type="SUPFAM" id="SSF50630">
    <property type="entry name" value="Acid proteases"/>
    <property type="match status" value="1"/>
</dbReference>
<evidence type="ECO:0000256" key="1">
    <source>
        <dbReference type="ARBA" id="ARBA00007447"/>
    </source>
</evidence>
<dbReference type="InterPro" id="IPR001969">
    <property type="entry name" value="Aspartic_peptidase_AS"/>
</dbReference>
<evidence type="ECO:0000256" key="8">
    <source>
        <dbReference type="SAM" id="MobiDB-lite"/>
    </source>
</evidence>
<dbReference type="Gene3D" id="2.40.70.10">
    <property type="entry name" value="Acid Proteases"/>
    <property type="match status" value="2"/>
</dbReference>
<comment type="caution">
    <text evidence="11">The sequence shown here is derived from an EMBL/GenBank/DDBJ whole genome shotgun (WGS) entry which is preliminary data.</text>
</comment>
<dbReference type="OrthoDB" id="15189at2759"/>
<dbReference type="InterPro" id="IPR034164">
    <property type="entry name" value="Pepsin-like_dom"/>
</dbReference>
<feature type="domain" description="Peptidase A1" evidence="10">
    <location>
        <begin position="112"/>
        <end position="416"/>
    </location>
</feature>
<name>A0A4S4MTW0_9APHY</name>
<reference evidence="11 12" key="1">
    <citation type="submission" date="2019-02" db="EMBL/GenBank/DDBJ databases">
        <title>Genome sequencing of the rare red list fungi Antrodiella citrinella (Flaviporus citrinellus).</title>
        <authorList>
            <person name="Buettner E."/>
            <person name="Kellner H."/>
        </authorList>
    </citation>
    <scope>NUCLEOTIDE SEQUENCE [LARGE SCALE GENOMIC DNA]</scope>
    <source>
        <strain evidence="11 12">DSM 108506</strain>
    </source>
</reference>
<keyword evidence="12" id="KW-1185">Reference proteome</keyword>
<dbReference type="AlphaFoldDB" id="A0A4S4MTW0"/>
<dbReference type="InterPro" id="IPR033121">
    <property type="entry name" value="PEPTIDASE_A1"/>
</dbReference>
<protein>
    <recommendedName>
        <fullName evidence="10">Peptidase A1 domain-containing protein</fullName>
    </recommendedName>
</protein>
<evidence type="ECO:0000256" key="2">
    <source>
        <dbReference type="ARBA" id="ARBA00022670"/>
    </source>
</evidence>
<dbReference type="PROSITE" id="PS00141">
    <property type="entry name" value="ASP_PROTEASE"/>
    <property type="match status" value="1"/>
</dbReference>
<dbReference type="PRINTS" id="PR00792">
    <property type="entry name" value="PEPSIN"/>
</dbReference>
<accession>A0A4S4MTW0</accession>
<keyword evidence="6" id="KW-1015">Disulfide bond</keyword>
<evidence type="ECO:0000313" key="11">
    <source>
        <dbReference type="EMBL" id="THH26750.1"/>
    </source>
</evidence>
<dbReference type="FunFam" id="2.40.70.10:FF:000115">
    <property type="entry name" value="Lysosomal aspartic protease"/>
    <property type="match status" value="1"/>
</dbReference>
<feature type="chain" id="PRO_5020868765" description="Peptidase A1 domain-containing protein" evidence="9">
    <location>
        <begin position="18"/>
        <end position="420"/>
    </location>
</feature>
<comment type="similarity">
    <text evidence="1 7">Belongs to the peptidase A1 family.</text>
</comment>
<dbReference type="InterPro" id="IPR021109">
    <property type="entry name" value="Peptidase_aspartic_dom_sf"/>
</dbReference>
<dbReference type="Proteomes" id="UP000308730">
    <property type="component" value="Unassembled WGS sequence"/>
</dbReference>
<dbReference type="PANTHER" id="PTHR47966:SF57">
    <property type="entry name" value="PEPTIDASE A1 DOMAIN-CONTAINING PROTEIN"/>
    <property type="match status" value="1"/>
</dbReference>
<sequence length="420" mass="44648">MLTIAYVFFAFHLLASASPSPVDRKSEGVAIGLTKRQDSVVNGFADLDALIQSVLRVRSKYENTIEAYRRNTGQEPPISLGTIFDMDSPSNSSSSRRATGAEPLTDQNEVLWQGQISVGTPPVTYIVDFDTGSSDLFLPGSSCTSNCAGHKLYDPTLSTASADRHKKFSLAYGDGSSVSGEQYTDTVTVAGLPATKQALGAANTYSDGFAKSNFPPDGLLGMGFQTISQFNAPPFMQTLIAQKQTTKPVFAFQLTPNAPELFLGGTNTNLYTGPITYVSVTTQGYWQVTMDSVLIGKTTAVTSTKAIIDTGTTLIIGDASKVQRFYSRIPKYQYIGNGFYSIPCNAIPTVSLTFGGKSFAIPPSVFNLGQVSAGSPNCVGAIVSSGTTSDFWIIGDSFLTTVYSIFDIGGSRVGFAALKS</sequence>
<keyword evidence="4 7" id="KW-0378">Hydrolase</keyword>
<evidence type="ECO:0000259" key="10">
    <source>
        <dbReference type="PROSITE" id="PS51767"/>
    </source>
</evidence>
<dbReference type="EMBL" id="SGPM01000314">
    <property type="protein sequence ID" value="THH26750.1"/>
    <property type="molecule type" value="Genomic_DNA"/>
</dbReference>
<dbReference type="CDD" id="cd05471">
    <property type="entry name" value="pepsin_like"/>
    <property type="match status" value="1"/>
</dbReference>
<dbReference type="GO" id="GO:0004190">
    <property type="term" value="F:aspartic-type endopeptidase activity"/>
    <property type="evidence" value="ECO:0007669"/>
    <property type="project" value="UniProtKB-KW"/>
</dbReference>
<evidence type="ECO:0000256" key="7">
    <source>
        <dbReference type="RuleBase" id="RU000454"/>
    </source>
</evidence>
<evidence type="ECO:0000313" key="12">
    <source>
        <dbReference type="Proteomes" id="UP000308730"/>
    </source>
</evidence>
<evidence type="ECO:0000256" key="5">
    <source>
        <dbReference type="PIRSR" id="PIRSR601461-1"/>
    </source>
</evidence>
<dbReference type="PANTHER" id="PTHR47966">
    <property type="entry name" value="BETA-SITE APP-CLEAVING ENZYME, ISOFORM A-RELATED"/>
    <property type="match status" value="1"/>
</dbReference>
<dbReference type="InterPro" id="IPR001461">
    <property type="entry name" value="Aspartic_peptidase_A1"/>
</dbReference>
<evidence type="ECO:0000256" key="3">
    <source>
        <dbReference type="ARBA" id="ARBA00022750"/>
    </source>
</evidence>
<keyword evidence="9" id="KW-0732">Signal</keyword>
<evidence type="ECO:0000256" key="6">
    <source>
        <dbReference type="PIRSR" id="PIRSR601461-2"/>
    </source>
</evidence>
<keyword evidence="3 7" id="KW-0064">Aspartyl protease</keyword>
<evidence type="ECO:0000256" key="4">
    <source>
        <dbReference type="ARBA" id="ARBA00022801"/>
    </source>
</evidence>
<feature type="active site" evidence="5">
    <location>
        <position position="130"/>
    </location>
</feature>
<feature type="active site" evidence="5">
    <location>
        <position position="309"/>
    </location>
</feature>